<dbReference type="Gene3D" id="1.20.1560.10">
    <property type="entry name" value="ABC transporter type 1, transmembrane domain"/>
    <property type="match status" value="1"/>
</dbReference>
<dbReference type="InterPro" id="IPR003593">
    <property type="entry name" value="AAA+_ATPase"/>
</dbReference>
<accession>A0ABY6LYN6</accession>
<proteinExistence type="predicted"/>
<evidence type="ECO:0000256" key="3">
    <source>
        <dbReference type="ARBA" id="ARBA00022741"/>
    </source>
</evidence>
<dbReference type="PROSITE" id="PS00211">
    <property type="entry name" value="ABC_TRANSPORTER_1"/>
    <property type="match status" value="1"/>
</dbReference>
<evidence type="ECO:0000256" key="4">
    <source>
        <dbReference type="ARBA" id="ARBA00022840"/>
    </source>
</evidence>
<dbReference type="PROSITE" id="PS50893">
    <property type="entry name" value="ABC_TRANSPORTER_2"/>
    <property type="match status" value="1"/>
</dbReference>
<gene>
    <name evidence="10" type="ORF">K5I29_08145</name>
</gene>
<feature type="transmembrane region" description="Helical" evidence="7">
    <location>
        <begin position="71"/>
        <end position="94"/>
    </location>
</feature>
<keyword evidence="6 7" id="KW-0472">Membrane</keyword>
<dbReference type="InterPro" id="IPR011527">
    <property type="entry name" value="ABC1_TM_dom"/>
</dbReference>
<sequence>MNFLKNYIRTNFSNFTFFYSILKARIFIVIVLSILTGILDSIGLTMFLPLLQLADGGNQIDLGNLSFITDFLTYCNIKLTISKALVFLLLVFLVKGFVVYKTNVYKLLSQHLLAEKIRLKIVEQFSTFQYKQFVKTDIGKIQNIFLSEIARLTATFSNYISMIQGIIMITIYLIFSFMVDWQFALLVCLGGVFSDFVFKRINKLTKEKSKDISSINNRFANALIQYVNNFKYLKATGKIQDYKERVKNAIADMHQVNIAMGVLNAKVSSFREPLLIGIVVCVILLQIRLFSASISDILISLLFFYRALTSIVTVQNNYNNAIANQGAIDNIQSFFKELDSASEAISNNLFHGFNTAIQLKNIFFNYDDVNVLQNVTIEIPKNQSIALVGESGSGKTTLVNILTQLLPCEQGEFTIDGVDIRDYNAFTYQKYIGYISQESTIFNDTIYNNVTFWAPKTPENIKNFKDALKRAAIFDFVWSLKKKEETLLGNNGINLSGGQRQRISIARELFKDVQILIFDEATSALDSETEQEIQKSIDELKGQLTLVSIAHRLATIKNADVIYVLDKGQVVEYGSFDDLAKSSVRFKKMVELQEI</sequence>
<name>A0ABY6LYN6_9FLAO</name>
<feature type="transmembrane region" description="Helical" evidence="7">
    <location>
        <begin position="26"/>
        <end position="51"/>
    </location>
</feature>
<comment type="subcellular location">
    <subcellularLocation>
        <location evidence="1">Cell membrane</location>
        <topology evidence="1">Multi-pass membrane protein</topology>
    </subcellularLocation>
</comment>
<dbReference type="InterPro" id="IPR036640">
    <property type="entry name" value="ABC1_TM_sf"/>
</dbReference>
<dbReference type="SMART" id="SM00382">
    <property type="entry name" value="AAA"/>
    <property type="match status" value="1"/>
</dbReference>
<evidence type="ECO:0000313" key="10">
    <source>
        <dbReference type="EMBL" id="UYW00519.1"/>
    </source>
</evidence>
<keyword evidence="3" id="KW-0547">Nucleotide-binding</keyword>
<dbReference type="GO" id="GO:0005524">
    <property type="term" value="F:ATP binding"/>
    <property type="evidence" value="ECO:0007669"/>
    <property type="project" value="UniProtKB-KW"/>
</dbReference>
<evidence type="ECO:0000256" key="5">
    <source>
        <dbReference type="ARBA" id="ARBA00022989"/>
    </source>
</evidence>
<feature type="domain" description="ABC transmembrane type-1" evidence="9">
    <location>
        <begin position="27"/>
        <end position="323"/>
    </location>
</feature>
<dbReference type="PANTHER" id="PTHR24221">
    <property type="entry name" value="ATP-BINDING CASSETTE SUB-FAMILY B"/>
    <property type="match status" value="1"/>
</dbReference>
<keyword evidence="11" id="KW-1185">Reference proteome</keyword>
<evidence type="ECO:0000256" key="1">
    <source>
        <dbReference type="ARBA" id="ARBA00004651"/>
    </source>
</evidence>
<keyword evidence="4 10" id="KW-0067">ATP-binding</keyword>
<feature type="transmembrane region" description="Helical" evidence="7">
    <location>
        <begin position="274"/>
        <end position="305"/>
    </location>
</feature>
<dbReference type="Gene3D" id="3.40.50.300">
    <property type="entry name" value="P-loop containing nucleotide triphosphate hydrolases"/>
    <property type="match status" value="1"/>
</dbReference>
<organism evidence="10 11">
    <name type="scientific">Flavobacterium agricola</name>
    <dbReference type="NCBI Taxonomy" id="2870839"/>
    <lineage>
        <taxon>Bacteria</taxon>
        <taxon>Pseudomonadati</taxon>
        <taxon>Bacteroidota</taxon>
        <taxon>Flavobacteriia</taxon>
        <taxon>Flavobacteriales</taxon>
        <taxon>Flavobacteriaceae</taxon>
        <taxon>Flavobacterium</taxon>
    </lineage>
</organism>
<dbReference type="Pfam" id="PF00005">
    <property type="entry name" value="ABC_tran"/>
    <property type="match status" value="1"/>
</dbReference>
<dbReference type="Proteomes" id="UP001163328">
    <property type="component" value="Chromosome"/>
</dbReference>
<dbReference type="InterPro" id="IPR003439">
    <property type="entry name" value="ABC_transporter-like_ATP-bd"/>
</dbReference>
<protein>
    <submittedName>
        <fullName evidence="10">ABC transporter ATP-binding protein/permease</fullName>
    </submittedName>
</protein>
<feature type="transmembrane region" description="Helical" evidence="7">
    <location>
        <begin position="181"/>
        <end position="198"/>
    </location>
</feature>
<dbReference type="RefSeq" id="WP_264432333.1">
    <property type="nucleotide sequence ID" value="NZ_CP081495.1"/>
</dbReference>
<keyword evidence="2 7" id="KW-0812">Transmembrane</keyword>
<evidence type="ECO:0000259" key="9">
    <source>
        <dbReference type="PROSITE" id="PS50929"/>
    </source>
</evidence>
<feature type="domain" description="ABC transporter" evidence="8">
    <location>
        <begin position="357"/>
        <end position="592"/>
    </location>
</feature>
<dbReference type="SUPFAM" id="SSF90123">
    <property type="entry name" value="ABC transporter transmembrane region"/>
    <property type="match status" value="1"/>
</dbReference>
<dbReference type="InterPro" id="IPR039421">
    <property type="entry name" value="Type_1_exporter"/>
</dbReference>
<evidence type="ECO:0000256" key="7">
    <source>
        <dbReference type="SAM" id="Phobius"/>
    </source>
</evidence>
<evidence type="ECO:0000259" key="8">
    <source>
        <dbReference type="PROSITE" id="PS50893"/>
    </source>
</evidence>
<keyword evidence="5 7" id="KW-1133">Transmembrane helix</keyword>
<evidence type="ECO:0000313" key="11">
    <source>
        <dbReference type="Proteomes" id="UP001163328"/>
    </source>
</evidence>
<dbReference type="EMBL" id="CP081495">
    <property type="protein sequence ID" value="UYW00519.1"/>
    <property type="molecule type" value="Genomic_DNA"/>
</dbReference>
<dbReference type="PANTHER" id="PTHR24221:SF654">
    <property type="entry name" value="ATP-BINDING CASSETTE SUB-FAMILY B MEMBER 6"/>
    <property type="match status" value="1"/>
</dbReference>
<dbReference type="Pfam" id="PF00664">
    <property type="entry name" value="ABC_membrane"/>
    <property type="match status" value="1"/>
</dbReference>
<feature type="transmembrane region" description="Helical" evidence="7">
    <location>
        <begin position="156"/>
        <end position="175"/>
    </location>
</feature>
<dbReference type="InterPro" id="IPR027417">
    <property type="entry name" value="P-loop_NTPase"/>
</dbReference>
<evidence type="ECO:0000256" key="2">
    <source>
        <dbReference type="ARBA" id="ARBA00022692"/>
    </source>
</evidence>
<dbReference type="SUPFAM" id="SSF52540">
    <property type="entry name" value="P-loop containing nucleoside triphosphate hydrolases"/>
    <property type="match status" value="1"/>
</dbReference>
<reference evidence="10" key="1">
    <citation type="submission" date="2021-08" db="EMBL/GenBank/DDBJ databases">
        <title>Flavobacterium sp. strain CC-SYL302.</title>
        <authorList>
            <person name="Lin S.-Y."/>
            <person name="Lee T.-H."/>
            <person name="Young C.-C."/>
        </authorList>
    </citation>
    <scope>NUCLEOTIDE SEQUENCE</scope>
    <source>
        <strain evidence="10">CC-SYL302</strain>
    </source>
</reference>
<dbReference type="InterPro" id="IPR017871">
    <property type="entry name" value="ABC_transporter-like_CS"/>
</dbReference>
<evidence type="ECO:0000256" key="6">
    <source>
        <dbReference type="ARBA" id="ARBA00023136"/>
    </source>
</evidence>
<dbReference type="PROSITE" id="PS50929">
    <property type="entry name" value="ABC_TM1F"/>
    <property type="match status" value="1"/>
</dbReference>